<dbReference type="PANTHER" id="PTHR31313:SF83">
    <property type="entry name" value="ZN(II)2CYS6 TRANSCRIPTION FACTOR (EUROFUNG)"/>
    <property type="match status" value="1"/>
</dbReference>
<keyword evidence="6" id="KW-0804">Transcription</keyword>
<dbReference type="SMART" id="SM00066">
    <property type="entry name" value="GAL4"/>
    <property type="match status" value="1"/>
</dbReference>
<comment type="caution">
    <text evidence="10">The sequence shown here is derived from an EMBL/GenBank/DDBJ whole genome shotgun (WGS) entry which is preliminary data.</text>
</comment>
<dbReference type="Pfam" id="PF00172">
    <property type="entry name" value="Zn_clus"/>
    <property type="match status" value="1"/>
</dbReference>
<dbReference type="PANTHER" id="PTHR31313">
    <property type="entry name" value="TY1 ENHANCER ACTIVATOR"/>
    <property type="match status" value="1"/>
</dbReference>
<evidence type="ECO:0000256" key="2">
    <source>
        <dbReference type="ARBA" id="ARBA00022723"/>
    </source>
</evidence>
<dbReference type="SUPFAM" id="SSF57701">
    <property type="entry name" value="Zn2/Cys6 DNA-binding domain"/>
    <property type="match status" value="1"/>
</dbReference>
<keyword evidence="5" id="KW-0238">DNA-binding</keyword>
<organism evidence="10 11">
    <name type="scientific">Penicillium daleae</name>
    <dbReference type="NCBI Taxonomy" id="63821"/>
    <lineage>
        <taxon>Eukaryota</taxon>
        <taxon>Fungi</taxon>
        <taxon>Dikarya</taxon>
        <taxon>Ascomycota</taxon>
        <taxon>Pezizomycotina</taxon>
        <taxon>Eurotiomycetes</taxon>
        <taxon>Eurotiomycetidae</taxon>
        <taxon>Eurotiales</taxon>
        <taxon>Aspergillaceae</taxon>
        <taxon>Penicillium</taxon>
    </lineage>
</organism>
<dbReference type="PROSITE" id="PS50048">
    <property type="entry name" value="ZN2_CY6_FUNGAL_2"/>
    <property type="match status" value="1"/>
</dbReference>
<dbReference type="GeneID" id="81598569"/>
<keyword evidence="4" id="KW-0805">Transcription regulation</keyword>
<dbReference type="InterPro" id="IPR036864">
    <property type="entry name" value="Zn2-C6_fun-type_DNA-bd_sf"/>
</dbReference>
<evidence type="ECO:0000256" key="1">
    <source>
        <dbReference type="ARBA" id="ARBA00004123"/>
    </source>
</evidence>
<proteinExistence type="predicted"/>
<dbReference type="InterPro" id="IPR001138">
    <property type="entry name" value="Zn2Cys6_DnaBD"/>
</dbReference>
<evidence type="ECO:0000256" key="7">
    <source>
        <dbReference type="ARBA" id="ARBA00023242"/>
    </source>
</evidence>
<keyword evidence="2" id="KW-0479">Metal-binding</keyword>
<dbReference type="PROSITE" id="PS00463">
    <property type="entry name" value="ZN2_CY6_FUNGAL_1"/>
    <property type="match status" value="1"/>
</dbReference>
<dbReference type="InterPro" id="IPR051615">
    <property type="entry name" value="Transcr_Regulatory_Elem"/>
</dbReference>
<evidence type="ECO:0000256" key="6">
    <source>
        <dbReference type="ARBA" id="ARBA00023163"/>
    </source>
</evidence>
<reference evidence="10" key="1">
    <citation type="submission" date="2022-12" db="EMBL/GenBank/DDBJ databases">
        <authorList>
            <person name="Petersen C."/>
        </authorList>
    </citation>
    <scope>NUCLEOTIDE SEQUENCE</scope>
    <source>
        <strain evidence="10">IBT 16125</strain>
    </source>
</reference>
<feature type="compositionally biased region" description="Basic and acidic residues" evidence="8">
    <location>
        <begin position="516"/>
        <end position="530"/>
    </location>
</feature>
<evidence type="ECO:0000256" key="8">
    <source>
        <dbReference type="SAM" id="MobiDB-lite"/>
    </source>
</evidence>
<evidence type="ECO:0000259" key="9">
    <source>
        <dbReference type="PROSITE" id="PS50048"/>
    </source>
</evidence>
<dbReference type="GO" id="GO:0006351">
    <property type="term" value="P:DNA-templated transcription"/>
    <property type="evidence" value="ECO:0007669"/>
    <property type="project" value="InterPro"/>
</dbReference>
<feature type="domain" description="Zn(2)-C6 fungal-type" evidence="9">
    <location>
        <begin position="25"/>
        <end position="55"/>
    </location>
</feature>
<evidence type="ECO:0000256" key="4">
    <source>
        <dbReference type="ARBA" id="ARBA00023015"/>
    </source>
</evidence>
<dbReference type="Gene3D" id="4.10.240.10">
    <property type="entry name" value="Zn(2)-C6 fungal-type DNA-binding domain"/>
    <property type="match status" value="1"/>
</dbReference>
<dbReference type="AlphaFoldDB" id="A0AAD6C7Z0"/>
<accession>A0AAD6C7Z0</accession>
<dbReference type="InterPro" id="IPR007219">
    <property type="entry name" value="XnlR_reg_dom"/>
</dbReference>
<dbReference type="CDD" id="cd00067">
    <property type="entry name" value="GAL4"/>
    <property type="match status" value="1"/>
</dbReference>
<dbReference type="RefSeq" id="XP_056766944.1">
    <property type="nucleotide sequence ID" value="XM_056908326.1"/>
</dbReference>
<dbReference type="SMART" id="SM00906">
    <property type="entry name" value="Fungal_trans"/>
    <property type="match status" value="1"/>
</dbReference>
<dbReference type="GO" id="GO:0000981">
    <property type="term" value="F:DNA-binding transcription factor activity, RNA polymerase II-specific"/>
    <property type="evidence" value="ECO:0007669"/>
    <property type="project" value="InterPro"/>
</dbReference>
<keyword evidence="7" id="KW-0539">Nucleus</keyword>
<dbReference type="Pfam" id="PF04082">
    <property type="entry name" value="Fungal_trans"/>
    <property type="match status" value="1"/>
</dbReference>
<feature type="region of interest" description="Disordered" evidence="8">
    <location>
        <begin position="1"/>
        <end position="22"/>
    </location>
</feature>
<evidence type="ECO:0000313" key="11">
    <source>
        <dbReference type="Proteomes" id="UP001213681"/>
    </source>
</evidence>
<gene>
    <name evidence="10" type="ORF">N7458_004944</name>
</gene>
<evidence type="ECO:0000313" key="10">
    <source>
        <dbReference type="EMBL" id="KAJ5453988.1"/>
    </source>
</evidence>
<feature type="compositionally biased region" description="Basic residues" evidence="8">
    <location>
        <begin position="13"/>
        <end position="22"/>
    </location>
</feature>
<name>A0AAD6C7Z0_9EURO</name>
<evidence type="ECO:0000256" key="5">
    <source>
        <dbReference type="ARBA" id="ARBA00023125"/>
    </source>
</evidence>
<dbReference type="CDD" id="cd14723">
    <property type="entry name" value="ZIP_Ppr1"/>
    <property type="match status" value="1"/>
</dbReference>
<dbReference type="Proteomes" id="UP001213681">
    <property type="component" value="Unassembled WGS sequence"/>
</dbReference>
<feature type="region of interest" description="Disordered" evidence="8">
    <location>
        <begin position="514"/>
        <end position="536"/>
    </location>
</feature>
<dbReference type="CDD" id="cd12148">
    <property type="entry name" value="fungal_TF_MHR"/>
    <property type="match status" value="1"/>
</dbReference>
<dbReference type="GO" id="GO:0005634">
    <property type="term" value="C:nucleus"/>
    <property type="evidence" value="ECO:0007669"/>
    <property type="project" value="UniProtKB-SubCell"/>
</dbReference>
<dbReference type="GO" id="GO:0003677">
    <property type="term" value="F:DNA binding"/>
    <property type="evidence" value="ECO:0007669"/>
    <property type="project" value="UniProtKB-KW"/>
</dbReference>
<dbReference type="EMBL" id="JAPVEA010000005">
    <property type="protein sequence ID" value="KAJ5453988.1"/>
    <property type="molecule type" value="Genomic_DNA"/>
</dbReference>
<comment type="subcellular location">
    <subcellularLocation>
        <location evidence="1">Nucleus</location>
    </subcellularLocation>
</comment>
<reference evidence="10" key="2">
    <citation type="journal article" date="2023" name="IMA Fungus">
        <title>Comparative genomic study of the Penicillium genus elucidates a diverse pangenome and 15 lateral gene transfer events.</title>
        <authorList>
            <person name="Petersen C."/>
            <person name="Sorensen T."/>
            <person name="Nielsen M.R."/>
            <person name="Sondergaard T.E."/>
            <person name="Sorensen J.L."/>
            <person name="Fitzpatrick D.A."/>
            <person name="Frisvad J.C."/>
            <person name="Nielsen K.L."/>
        </authorList>
    </citation>
    <scope>NUCLEOTIDE SEQUENCE</scope>
    <source>
        <strain evidence="10">IBT 16125</strain>
    </source>
</reference>
<sequence length="771" mass="85646">MPPEAPVDDSAARRTRPGRKYTSRACEECRRRRAKCDGARPTCSRCLDRGVRCQYSTAEDGRQPAPKSYVVMLRNRIQLLERVLHAHGIDTDASIAQLSATNDSPGQPPDSSGAAASNVDDLCLTFDGALTLDESLNFDQDGEVRYFGPSSGRLLFRSTGNDADSPSEEACKIDAYCTGYYTADSESSAIPSQENDSQLQLETDTLCDSCISEELQAHLIDLYFEWEQPWFQVVNEKLFRDSLACGGGRYSSPLLLTCILALGSRYCDRIEVRSDPTDSNTAGKRFIERAEKLVQHDLRWPKITTIQSLAIMGSVYIAMGSDAAGWLHQGMANRLALDMGFNMDPAVLAGAVALPAIEIELRRQIYWALYCHDKLSASYTGRVCTLLESQGAVKKPFLQCVSDMHLPSADGNLRGASQKTVVQLHRAMIDLCRILEKILLSLWSPKPLLHAHHRSAFFDSCVLELKTWYYDLPSELKIERPSGPSRFAHTYTLYMVYHTTFLLLCGPFLSGNPPPKNEEPNKSSEQHETSPENPTSQKALTACCASIRSMISVAQKYRQTFGSFKLSPVTATYCTLSAALIIIEKCCSLENYGKPSPPEESVRTLSPHAAAGLFFQVLRELSTSWNIAKRIGRNLEKVYCDRFGQHIPSPPSDYCPPPCPIATQPMDSNQALVSGIIPIQAFDAFFDPKSLTIEDPIPRWPENQIPVYAENVLGQQFGPTFDGVNMDLLQNLPNSAELFASGHGFAFSPDCLPSDYNMFDTLNQMYLEETW</sequence>
<keyword evidence="3" id="KW-0862">Zinc</keyword>
<protein>
    <recommendedName>
        <fullName evidence="9">Zn(2)-C6 fungal-type domain-containing protein</fullName>
    </recommendedName>
</protein>
<evidence type="ECO:0000256" key="3">
    <source>
        <dbReference type="ARBA" id="ARBA00022833"/>
    </source>
</evidence>
<dbReference type="GO" id="GO:0008270">
    <property type="term" value="F:zinc ion binding"/>
    <property type="evidence" value="ECO:0007669"/>
    <property type="project" value="InterPro"/>
</dbReference>
<keyword evidence="11" id="KW-1185">Reference proteome</keyword>